<dbReference type="GO" id="GO:0071897">
    <property type="term" value="P:DNA biosynthetic process"/>
    <property type="evidence" value="ECO:0007669"/>
    <property type="project" value="UniProtKB-ARBA"/>
</dbReference>
<dbReference type="AlphaFoldDB" id="A0A2H1V7W6"/>
<sequence length="255" mass="29509">MSSPSGPEILEEVRQFYGELYPSKAPRLHSDSGDPKARLVRYFTEELTEISLDEMEVALGQLKNDRTLGGNEITTEFLKVGGKHWLSAFHLLEYQLEQLRRMFDSVLFSGRTLKAWSRSLVVMFLKKGDKTLLKNYLPISLLSHVYKLFSRVITNSLARRLDEFQPPEQAGFRGDYGTVDHIHTMRQIIQKIEEYLPLCLAFVDYEKAFDSIDTWSILESLQRSQVLRNLYDAATMVVQVQNQQTEPIHLHRGVR</sequence>
<evidence type="ECO:0000313" key="2">
    <source>
        <dbReference type="EMBL" id="SOQ36943.1"/>
    </source>
</evidence>
<reference evidence="2" key="1">
    <citation type="submission" date="2016-07" db="EMBL/GenBank/DDBJ databases">
        <authorList>
            <person name="Bretaudeau A."/>
        </authorList>
    </citation>
    <scope>NUCLEOTIDE SEQUENCE</scope>
    <source>
        <strain evidence="2">Rice</strain>
        <tissue evidence="2">Whole body</tissue>
    </source>
</reference>
<organism evidence="2">
    <name type="scientific">Spodoptera frugiperda</name>
    <name type="common">Fall armyworm</name>
    <dbReference type="NCBI Taxonomy" id="7108"/>
    <lineage>
        <taxon>Eukaryota</taxon>
        <taxon>Metazoa</taxon>
        <taxon>Ecdysozoa</taxon>
        <taxon>Arthropoda</taxon>
        <taxon>Hexapoda</taxon>
        <taxon>Insecta</taxon>
        <taxon>Pterygota</taxon>
        <taxon>Neoptera</taxon>
        <taxon>Endopterygota</taxon>
        <taxon>Lepidoptera</taxon>
        <taxon>Glossata</taxon>
        <taxon>Ditrysia</taxon>
        <taxon>Noctuoidea</taxon>
        <taxon>Noctuidae</taxon>
        <taxon>Amphipyrinae</taxon>
        <taxon>Spodoptera</taxon>
    </lineage>
</organism>
<dbReference type="PANTHER" id="PTHR19446">
    <property type="entry name" value="REVERSE TRANSCRIPTASES"/>
    <property type="match status" value="1"/>
</dbReference>
<dbReference type="Pfam" id="PF00078">
    <property type="entry name" value="RVT_1"/>
    <property type="match status" value="1"/>
</dbReference>
<name>A0A2H1V7W6_SPOFR</name>
<evidence type="ECO:0000259" key="1">
    <source>
        <dbReference type="Pfam" id="PF00078"/>
    </source>
</evidence>
<dbReference type="InterPro" id="IPR000477">
    <property type="entry name" value="RT_dom"/>
</dbReference>
<gene>
    <name evidence="2" type="ORF">SFRICE_004217</name>
</gene>
<dbReference type="EMBL" id="ODYU01001145">
    <property type="protein sequence ID" value="SOQ36943.1"/>
    <property type="molecule type" value="Genomic_DNA"/>
</dbReference>
<dbReference type="InterPro" id="IPR043502">
    <property type="entry name" value="DNA/RNA_pol_sf"/>
</dbReference>
<accession>A0A2H1V7W6</accession>
<proteinExistence type="predicted"/>
<dbReference type="CDD" id="cd01650">
    <property type="entry name" value="RT_nLTR_like"/>
    <property type="match status" value="1"/>
</dbReference>
<feature type="domain" description="Reverse transcriptase" evidence="1">
    <location>
        <begin position="127"/>
        <end position="254"/>
    </location>
</feature>
<protein>
    <submittedName>
        <fullName evidence="2">SFRICE_004217</fullName>
    </submittedName>
</protein>
<dbReference type="SUPFAM" id="SSF56672">
    <property type="entry name" value="DNA/RNA polymerases"/>
    <property type="match status" value="1"/>
</dbReference>